<feature type="compositionally biased region" description="Polar residues" evidence="1">
    <location>
        <begin position="364"/>
        <end position="391"/>
    </location>
</feature>
<feature type="compositionally biased region" description="Low complexity" evidence="1">
    <location>
        <begin position="444"/>
        <end position="453"/>
    </location>
</feature>
<feature type="compositionally biased region" description="Polar residues" evidence="1">
    <location>
        <begin position="533"/>
        <end position="542"/>
    </location>
</feature>
<dbReference type="InterPro" id="IPR029325">
    <property type="entry name" value="ITPR-bd"/>
</dbReference>
<reference evidence="3" key="1">
    <citation type="submission" date="2015-11" db="EMBL/GenBank/DDBJ databases">
        <title>De novo transcriptome assembly of four potential Pierce s Disease insect vectors from Arizona vineyards.</title>
        <authorList>
            <person name="Tassone E.E."/>
        </authorList>
    </citation>
    <scope>NUCLEOTIDE SEQUENCE</scope>
</reference>
<dbReference type="InterPro" id="IPR043444">
    <property type="entry name" value="TESPA1-like"/>
</dbReference>
<evidence type="ECO:0000259" key="2">
    <source>
        <dbReference type="SMART" id="SM01257"/>
    </source>
</evidence>
<accession>A0A1B6LPQ5</accession>
<evidence type="ECO:0000313" key="3">
    <source>
        <dbReference type="EMBL" id="JAT25494.1"/>
    </source>
</evidence>
<gene>
    <name evidence="3" type="ORF">g.5703</name>
</gene>
<feature type="non-terminal residue" evidence="3">
    <location>
        <position position="1"/>
    </location>
</feature>
<organism evidence="3">
    <name type="scientific">Graphocephala atropunctata</name>
    <dbReference type="NCBI Taxonomy" id="36148"/>
    <lineage>
        <taxon>Eukaryota</taxon>
        <taxon>Metazoa</taxon>
        <taxon>Ecdysozoa</taxon>
        <taxon>Arthropoda</taxon>
        <taxon>Hexapoda</taxon>
        <taxon>Insecta</taxon>
        <taxon>Pterygota</taxon>
        <taxon>Neoptera</taxon>
        <taxon>Paraneoptera</taxon>
        <taxon>Hemiptera</taxon>
        <taxon>Auchenorrhyncha</taxon>
        <taxon>Membracoidea</taxon>
        <taxon>Cicadellidae</taxon>
        <taxon>Cicadellinae</taxon>
        <taxon>Cicadellini</taxon>
        <taxon>Graphocephala</taxon>
    </lineage>
</organism>
<feature type="compositionally biased region" description="Polar residues" evidence="1">
    <location>
        <begin position="503"/>
        <end position="515"/>
    </location>
</feature>
<feature type="compositionally biased region" description="Low complexity" evidence="1">
    <location>
        <begin position="462"/>
        <end position="477"/>
    </location>
</feature>
<dbReference type="PANTHER" id="PTHR17469">
    <property type="entry name" value="SPERM SPECIFIC ANTIGEN 2-RELATED"/>
    <property type="match status" value="1"/>
</dbReference>
<name>A0A1B6LPQ5_9HEMI</name>
<dbReference type="AlphaFoldDB" id="A0A1B6LPQ5"/>
<dbReference type="EMBL" id="GEBQ01014483">
    <property type="protein sequence ID" value="JAT25494.1"/>
    <property type="molecule type" value="Transcribed_RNA"/>
</dbReference>
<dbReference type="PANTHER" id="PTHR17469:SF15">
    <property type="entry name" value="ITPR-INTERACTING DOMAIN-CONTAINING PROTEIN"/>
    <property type="match status" value="1"/>
</dbReference>
<dbReference type="Pfam" id="PF14722">
    <property type="entry name" value="KRAP_IP3R_bind"/>
    <property type="match status" value="1"/>
</dbReference>
<feature type="domain" description="ITPR-interacting" evidence="2">
    <location>
        <begin position="173"/>
        <end position="312"/>
    </location>
</feature>
<protein>
    <recommendedName>
        <fullName evidence="2">ITPR-interacting domain-containing protein</fullName>
    </recommendedName>
</protein>
<evidence type="ECO:0000256" key="1">
    <source>
        <dbReference type="SAM" id="MobiDB-lite"/>
    </source>
</evidence>
<dbReference type="GO" id="GO:0005102">
    <property type="term" value="F:signaling receptor binding"/>
    <property type="evidence" value="ECO:0007669"/>
    <property type="project" value="InterPro"/>
</dbReference>
<feature type="compositionally biased region" description="Basic and acidic residues" evidence="1">
    <location>
        <begin position="516"/>
        <end position="525"/>
    </location>
</feature>
<sequence length="882" mass="96734">LRPERVRWQLTHLLASVDSHWPSYTSTSHAPPPPPSPLPTQSVVVVQCERTAETCADSQPDRPMSAHLTQLAPAEGEIPGVGHGSARPNELTLVVGGGLAPPSPSHTPRNKSPVTVQEWVDSLPLTPTEVARGEEEGEPRIVLSQDPSCDDTLTLGAEAGLMCGPLPPSVQVTSCREPSESGSHCSSVESLLEARKPDPEEVLLSLGFGGNNSTECRVPQRFLKPSQLRGVVIDDFLRHQQEMVTNFETGFCGYRGLSGPSHTMPSVIVAKIMEKLREHEKESCSVASPPRVSTNADQNKFSRVARNVLTKIRCVPGTSVLTPDNRKWLDSQGHKSPEIGRKRIIIGQQSFTFGLDGDLIESHSPPSSLTDSDSRWTSSTGTGTPAVQKTEFTPDKPVFPSIQEDLTEPPLPSRTPHIHIHPHPPRHAFANVVTTLLAEKQQQESKLSSSSVDVSDEDKQWSRSLGDSGLPSSGRSSRGLDESELSDSHPHQRLSEDSVLQVPPSSAPSELSSCKESGRKSENHIELSFLPVSENSNTTRSLSISSDSTEASKKSSERYNNSAVRRENDKQILESSIEDFKISERSLSLSGVLTSLPSSEMSTPLFTSPWPSLASELATHHMTSEKEDNLETSTACETEGPFSDTVQQKISDVITRSSEMPTKNVNESLMTGTEEARESNAIASAPVKVIESLDKVIESLEKIMEPLEVISETDHQISSAVKAQTNRVKLLRRYEDLRLLAEQLREVGVAVEIGSAEQFLLLMVNERCSLQCRVLRLALSTYQAQLAADSSHYELKCCLGEEAHRLADLLHTAANPEKLATLVQQMSELLKHQAELREELREWGSEPLACHQLCEVVLRRLRALELVVSRNTRALSDLRNHV</sequence>
<feature type="compositionally biased region" description="Basic residues" evidence="1">
    <location>
        <begin position="416"/>
        <end position="425"/>
    </location>
</feature>
<feature type="region of interest" description="Disordered" evidence="1">
    <location>
        <begin position="440"/>
        <end position="565"/>
    </location>
</feature>
<dbReference type="SMART" id="SM01257">
    <property type="entry name" value="KRAP_IP3R_bind"/>
    <property type="match status" value="1"/>
</dbReference>
<feature type="compositionally biased region" description="Basic and acidic residues" evidence="1">
    <location>
        <begin position="478"/>
        <end position="496"/>
    </location>
</feature>
<proteinExistence type="predicted"/>
<feature type="region of interest" description="Disordered" evidence="1">
    <location>
        <begin position="356"/>
        <end position="425"/>
    </location>
</feature>